<feature type="transmembrane region" description="Helical" evidence="8">
    <location>
        <begin position="109"/>
        <end position="127"/>
    </location>
</feature>
<keyword evidence="5 8" id="KW-1133">Transmembrane helix</keyword>
<dbReference type="InterPro" id="IPR017825">
    <property type="entry name" value="Lycopene_cyclase_dom"/>
</dbReference>
<organism evidence="10 11">
    <name type="scientific">Tenacibaculum todarodis</name>
    <dbReference type="NCBI Taxonomy" id="1850252"/>
    <lineage>
        <taxon>Bacteria</taxon>
        <taxon>Pseudomonadati</taxon>
        <taxon>Bacteroidota</taxon>
        <taxon>Flavobacteriia</taxon>
        <taxon>Flavobacteriales</taxon>
        <taxon>Flavobacteriaceae</taxon>
        <taxon>Tenacibaculum</taxon>
    </lineage>
</organism>
<evidence type="ECO:0000313" key="11">
    <source>
        <dbReference type="Proteomes" id="UP000181898"/>
    </source>
</evidence>
<keyword evidence="7" id="KW-0413">Isomerase</keyword>
<feature type="transmembrane region" description="Helical" evidence="8">
    <location>
        <begin position="208"/>
        <end position="225"/>
    </location>
</feature>
<evidence type="ECO:0000256" key="5">
    <source>
        <dbReference type="ARBA" id="ARBA00022989"/>
    </source>
</evidence>
<evidence type="ECO:0000256" key="7">
    <source>
        <dbReference type="ARBA" id="ARBA00023235"/>
    </source>
</evidence>
<feature type="transmembrane region" description="Helical" evidence="8">
    <location>
        <begin position="35"/>
        <end position="60"/>
    </location>
</feature>
<dbReference type="GO" id="GO:0016020">
    <property type="term" value="C:membrane"/>
    <property type="evidence" value="ECO:0007669"/>
    <property type="project" value="UniProtKB-SubCell"/>
</dbReference>
<evidence type="ECO:0000256" key="2">
    <source>
        <dbReference type="ARBA" id="ARBA00004829"/>
    </source>
</evidence>
<dbReference type="GO" id="GO:0045436">
    <property type="term" value="F:lycopene beta cyclase activity"/>
    <property type="evidence" value="ECO:0007669"/>
    <property type="project" value="UniProtKB-ARBA"/>
</dbReference>
<dbReference type="AlphaFoldDB" id="A0A1L3JK53"/>
<evidence type="ECO:0000256" key="6">
    <source>
        <dbReference type="ARBA" id="ARBA00023136"/>
    </source>
</evidence>
<dbReference type="KEGG" id="ten:LPB136_09120"/>
<feature type="transmembrane region" description="Helical" evidence="8">
    <location>
        <begin position="133"/>
        <end position="150"/>
    </location>
</feature>
<comment type="subcellular location">
    <subcellularLocation>
        <location evidence="1">Membrane</location>
        <topology evidence="1">Multi-pass membrane protein</topology>
    </subcellularLocation>
</comment>
<protein>
    <submittedName>
        <fullName evidence="10">Lycopene cyclase</fullName>
    </submittedName>
</protein>
<keyword evidence="6 8" id="KW-0472">Membrane</keyword>
<dbReference type="EMBL" id="CP018155">
    <property type="protein sequence ID" value="APG65508.1"/>
    <property type="molecule type" value="Genomic_DNA"/>
</dbReference>
<keyword evidence="11" id="KW-1185">Reference proteome</keyword>
<keyword evidence="3 8" id="KW-0812">Transmembrane</keyword>
<proteinExistence type="predicted"/>
<reference evidence="10 11" key="1">
    <citation type="submission" date="2016-11" db="EMBL/GenBank/DDBJ databases">
        <title>Tenacibaculum sp. LPB0136, isolated from marine environment.</title>
        <authorList>
            <person name="Kim E."/>
            <person name="Yi H."/>
        </authorList>
    </citation>
    <scope>NUCLEOTIDE SEQUENCE [LARGE SCALE GENOMIC DNA]</scope>
    <source>
        <strain evidence="10 11">LPB0136</strain>
    </source>
</reference>
<dbReference type="GO" id="GO:0016117">
    <property type="term" value="P:carotenoid biosynthetic process"/>
    <property type="evidence" value="ECO:0007669"/>
    <property type="project" value="UniProtKB-KW"/>
</dbReference>
<feature type="transmembrane region" description="Helical" evidence="8">
    <location>
        <begin position="162"/>
        <end position="183"/>
    </location>
</feature>
<dbReference type="Pfam" id="PF18916">
    <property type="entry name" value="Lycopene_cyc"/>
    <property type="match status" value="2"/>
</dbReference>
<evidence type="ECO:0000259" key="9">
    <source>
        <dbReference type="Pfam" id="PF18916"/>
    </source>
</evidence>
<name>A0A1L3JK53_9FLAO</name>
<evidence type="ECO:0000256" key="4">
    <source>
        <dbReference type="ARBA" id="ARBA00022746"/>
    </source>
</evidence>
<feature type="domain" description="Lycopene cyclase" evidence="9">
    <location>
        <begin position="4"/>
        <end position="97"/>
    </location>
</feature>
<dbReference type="Proteomes" id="UP000181898">
    <property type="component" value="Chromosome"/>
</dbReference>
<comment type="pathway">
    <text evidence="2">Carotenoid biosynthesis.</text>
</comment>
<evidence type="ECO:0000256" key="3">
    <source>
        <dbReference type="ARBA" id="ARBA00022692"/>
    </source>
</evidence>
<keyword evidence="4" id="KW-0125">Carotenoid biosynthesis</keyword>
<feature type="transmembrane region" description="Helical" evidence="8">
    <location>
        <begin position="80"/>
        <end position="97"/>
    </location>
</feature>
<dbReference type="GO" id="GO:0016872">
    <property type="term" value="F:intramolecular lyase activity"/>
    <property type="evidence" value="ECO:0007669"/>
    <property type="project" value="InterPro"/>
</dbReference>
<dbReference type="RefSeq" id="WP_072556032.1">
    <property type="nucleotide sequence ID" value="NZ_CP018155.1"/>
</dbReference>
<evidence type="ECO:0000256" key="8">
    <source>
        <dbReference type="SAM" id="Phobius"/>
    </source>
</evidence>
<feature type="domain" description="Lycopene cyclase" evidence="9">
    <location>
        <begin position="132"/>
        <end position="225"/>
    </location>
</feature>
<dbReference type="STRING" id="1850252.LPB136_09120"/>
<gene>
    <name evidence="10" type="ORF">LPB136_09120</name>
</gene>
<accession>A0A1L3JK53</accession>
<evidence type="ECO:0000313" key="10">
    <source>
        <dbReference type="EMBL" id="APG65508.1"/>
    </source>
</evidence>
<evidence type="ECO:0000256" key="1">
    <source>
        <dbReference type="ARBA" id="ARBA00004141"/>
    </source>
</evidence>
<dbReference type="NCBIfam" id="TIGR03462">
    <property type="entry name" value="CarR_dom_SF"/>
    <property type="match status" value="1"/>
</dbReference>
<feature type="transmembrane region" description="Helical" evidence="8">
    <location>
        <begin position="6"/>
        <end position="23"/>
    </location>
</feature>
<sequence>MSQYLYLILNLGSISIPLLYSIFEKKFHFIQYFKIAFISILLVAIPFLIWDGLFTINGIWGFNSDYFIGTKFFGMPMEEWLFFFCIPYACLFTHEVLKYYVPNFKLSKSVTVILSFLLIVLVLLLLIFNFGKWYTTLNFSVFLLLMVYSLKYHIKTLQEYYPSFLVILIPFLIVNGILTGSFIEEPVVWYNNDENLGFRIFTIPFEDVFYAFNLLFSIQLVFNYLKKKQLEK</sequence>